<keyword evidence="1" id="KW-1133">Transmembrane helix</keyword>
<dbReference type="Pfam" id="PF12822">
    <property type="entry name" value="ECF_trnsprt"/>
    <property type="match status" value="1"/>
</dbReference>
<keyword evidence="3" id="KW-1185">Reference proteome</keyword>
<gene>
    <name evidence="2" type="ordered locus">Trebr_2426</name>
</gene>
<feature type="transmembrane region" description="Helical" evidence="1">
    <location>
        <begin position="14"/>
        <end position="39"/>
    </location>
</feature>
<dbReference type="GO" id="GO:0022857">
    <property type="term" value="F:transmembrane transporter activity"/>
    <property type="evidence" value="ECO:0007669"/>
    <property type="project" value="InterPro"/>
</dbReference>
<dbReference type="KEGG" id="tbe:Trebr_2426"/>
<evidence type="ECO:0000313" key="2">
    <source>
        <dbReference type="EMBL" id="AEE17833.1"/>
    </source>
</evidence>
<dbReference type="EMBL" id="CP002696">
    <property type="protein sequence ID" value="AEE17833.1"/>
    <property type="molecule type" value="Genomic_DNA"/>
</dbReference>
<protein>
    <recommendedName>
        <fullName evidence="4">ECF transporter S component</fullName>
    </recommendedName>
</protein>
<evidence type="ECO:0008006" key="4">
    <source>
        <dbReference type="Google" id="ProtNLM"/>
    </source>
</evidence>
<name>F4LMU3_TREBD</name>
<accession>F4LMU3</accession>
<dbReference type="InterPro" id="IPR024529">
    <property type="entry name" value="ECF_trnsprt_substrate-spec"/>
</dbReference>
<organism evidence="2 3">
    <name type="scientific">Treponema brennaborense (strain DSM 12168 / CIP 105900 / DD5/3)</name>
    <dbReference type="NCBI Taxonomy" id="906968"/>
    <lineage>
        <taxon>Bacteria</taxon>
        <taxon>Pseudomonadati</taxon>
        <taxon>Spirochaetota</taxon>
        <taxon>Spirochaetia</taxon>
        <taxon>Spirochaetales</taxon>
        <taxon>Treponemataceae</taxon>
        <taxon>Treponema</taxon>
    </lineage>
</organism>
<dbReference type="RefSeq" id="WP_013759534.1">
    <property type="nucleotide sequence ID" value="NC_015500.1"/>
</dbReference>
<dbReference type="OrthoDB" id="9813540at2"/>
<dbReference type="eggNOG" id="COG4684">
    <property type="taxonomic scope" value="Bacteria"/>
</dbReference>
<dbReference type="HOGENOM" id="CLU_088550_1_0_12"/>
<dbReference type="Gene3D" id="1.10.1760.20">
    <property type="match status" value="1"/>
</dbReference>
<proteinExistence type="predicted"/>
<sequence>MDTQNRNANLNRKIAVIGALGALTVLFGITPIGFIRLPWGLALTLLHIPTILGTLLEGVAAGTGIGAVFGIFSMIQAASNPVGFDALFVNPLVSVLPRLLIAPTVFLLFKGLSKIKVFPKAVSATAAAVAGTLLHTLYVSCALYLFAGTGVTELMGGAGLGAFILLLLPNAAVEAVAAGIIAGAVTGIQYAAQGKKSRLTREMQDLPEEK</sequence>
<evidence type="ECO:0000256" key="1">
    <source>
        <dbReference type="SAM" id="Phobius"/>
    </source>
</evidence>
<feature type="transmembrane region" description="Helical" evidence="1">
    <location>
        <begin position="121"/>
        <end position="147"/>
    </location>
</feature>
<keyword evidence="1" id="KW-0812">Transmembrane</keyword>
<dbReference type="STRING" id="906968.Trebr_2426"/>
<keyword evidence="1" id="KW-0472">Membrane</keyword>
<dbReference type="AlphaFoldDB" id="F4LMU3"/>
<dbReference type="Proteomes" id="UP000006546">
    <property type="component" value="Chromosome"/>
</dbReference>
<evidence type="ECO:0000313" key="3">
    <source>
        <dbReference type="Proteomes" id="UP000006546"/>
    </source>
</evidence>
<feature type="transmembrane region" description="Helical" evidence="1">
    <location>
        <begin position="159"/>
        <end position="192"/>
    </location>
</feature>
<reference evidence="3" key="1">
    <citation type="submission" date="2011-04" db="EMBL/GenBank/DDBJ databases">
        <title>The complete genome of Treponema brennaborense DSM 12168.</title>
        <authorList>
            <person name="Lucas S."/>
            <person name="Han J."/>
            <person name="Lapidus A."/>
            <person name="Bruce D."/>
            <person name="Goodwin L."/>
            <person name="Pitluck S."/>
            <person name="Peters L."/>
            <person name="Kyrpides N."/>
            <person name="Mavromatis K."/>
            <person name="Ivanova N."/>
            <person name="Mikhailova N."/>
            <person name="Pagani I."/>
            <person name="Teshima H."/>
            <person name="Detter J.C."/>
            <person name="Tapia R."/>
            <person name="Han C."/>
            <person name="Land M."/>
            <person name="Hauser L."/>
            <person name="Markowitz V."/>
            <person name="Cheng J.-F."/>
            <person name="Hugenholtz P."/>
            <person name="Woyke T."/>
            <person name="Wu D."/>
            <person name="Gronow S."/>
            <person name="Wellnitz S."/>
            <person name="Brambilla E."/>
            <person name="Klenk H.-P."/>
            <person name="Eisen J.A."/>
        </authorList>
    </citation>
    <scope>NUCLEOTIDE SEQUENCE [LARGE SCALE GENOMIC DNA]</scope>
    <source>
        <strain evidence="3">DSM 12168 / CIP 105900 / DD5/3</strain>
    </source>
</reference>
<feature type="transmembrane region" description="Helical" evidence="1">
    <location>
        <begin position="51"/>
        <end position="75"/>
    </location>
</feature>